<dbReference type="AlphaFoldDB" id="A0AA38NNP7"/>
<sequence length="186" mass="20617">MMLNLRASAYTLGRRLSNYNAARLHAPVIPLERTLQVPHRFQLSTSTANFSSISPAPNGSDAGDRPLCREDFVLPDHVKVALDKGTMFVFAEASDLKEVPLTDSIKESGVIPSGYSIDFIVSPERIISVLNQVGIKTIGQLPEETYHEMRATINNPSNLSIIPTSVYEIKCQLQAQTDRESEEQEM</sequence>
<dbReference type="Proteomes" id="UP001163798">
    <property type="component" value="Unassembled WGS sequence"/>
</dbReference>
<name>A0AA38NNP7_9AGAR</name>
<keyword evidence="2" id="KW-1185">Reference proteome</keyword>
<comment type="caution">
    <text evidence="1">The sequence shown here is derived from an EMBL/GenBank/DDBJ whole genome shotgun (WGS) entry which is preliminary data.</text>
</comment>
<organism evidence="1 2">
    <name type="scientific">Lentinula aff. detonsa</name>
    <dbReference type="NCBI Taxonomy" id="2804958"/>
    <lineage>
        <taxon>Eukaryota</taxon>
        <taxon>Fungi</taxon>
        <taxon>Dikarya</taxon>
        <taxon>Basidiomycota</taxon>
        <taxon>Agaricomycotina</taxon>
        <taxon>Agaricomycetes</taxon>
        <taxon>Agaricomycetidae</taxon>
        <taxon>Agaricales</taxon>
        <taxon>Marasmiineae</taxon>
        <taxon>Omphalotaceae</taxon>
        <taxon>Lentinula</taxon>
    </lineage>
</organism>
<proteinExistence type="predicted"/>
<feature type="non-terminal residue" evidence="1">
    <location>
        <position position="1"/>
    </location>
</feature>
<gene>
    <name evidence="1" type="ORF">GGU10DRAFT_345297</name>
</gene>
<reference evidence="1" key="1">
    <citation type="submission" date="2022-08" db="EMBL/GenBank/DDBJ databases">
        <authorList>
            <consortium name="DOE Joint Genome Institute"/>
            <person name="Min B."/>
            <person name="Riley R."/>
            <person name="Sierra-Patev S."/>
            <person name="Naranjo-Ortiz M."/>
            <person name="Looney B."/>
            <person name="Konkel Z."/>
            <person name="Slot J.C."/>
            <person name="Sakamoto Y."/>
            <person name="Steenwyk J.L."/>
            <person name="Rokas A."/>
            <person name="Carro J."/>
            <person name="Camarero S."/>
            <person name="Ferreira P."/>
            <person name="Molpeceres G."/>
            <person name="Ruiz-Duenas F.J."/>
            <person name="Serrano A."/>
            <person name="Henrissat B."/>
            <person name="Drula E."/>
            <person name="Hughes K.W."/>
            <person name="Mata J.L."/>
            <person name="Ishikawa N.K."/>
            <person name="Vargas-Isla R."/>
            <person name="Ushijima S."/>
            <person name="Smith C.A."/>
            <person name="Ahrendt S."/>
            <person name="Andreopoulos W."/>
            <person name="He G."/>
            <person name="Labutti K."/>
            <person name="Lipzen A."/>
            <person name="Ng V."/>
            <person name="Sandor L."/>
            <person name="Barry K."/>
            <person name="Martinez A.T."/>
            <person name="Xiao Y."/>
            <person name="Gibbons J.G."/>
            <person name="Terashima K."/>
            <person name="Hibbett D.S."/>
            <person name="Grigoriev I.V."/>
        </authorList>
    </citation>
    <scope>NUCLEOTIDE SEQUENCE</scope>
    <source>
        <strain evidence="1">TFB10291</strain>
    </source>
</reference>
<evidence type="ECO:0000313" key="2">
    <source>
        <dbReference type="Proteomes" id="UP001163798"/>
    </source>
</evidence>
<evidence type="ECO:0000313" key="1">
    <source>
        <dbReference type="EMBL" id="KAJ3788764.1"/>
    </source>
</evidence>
<dbReference type="EMBL" id="MU793270">
    <property type="protein sequence ID" value="KAJ3788764.1"/>
    <property type="molecule type" value="Genomic_DNA"/>
</dbReference>
<accession>A0AA38NNP7</accession>
<protein>
    <submittedName>
        <fullName evidence="1">Uncharacterized protein</fullName>
    </submittedName>
</protein>